<protein>
    <submittedName>
        <fullName evidence="1">Uncharacterized protein</fullName>
    </submittedName>
</protein>
<dbReference type="EMBL" id="BPLR01013812">
    <property type="protein sequence ID" value="GIY63968.1"/>
    <property type="molecule type" value="Genomic_DNA"/>
</dbReference>
<evidence type="ECO:0000313" key="1">
    <source>
        <dbReference type="EMBL" id="GIY63968.1"/>
    </source>
</evidence>
<sequence>MPVNTVHRILCNILRYYPYKITDVQELIPADLPGAVNVDGIRNSCPSRESGQLKSDFGQTATRTLPFAESRLQREGTEGFVKIQLFRNVNGTRNQYSLAFCGTVE</sequence>
<comment type="caution">
    <text evidence="1">The sequence shown here is derived from an EMBL/GenBank/DDBJ whole genome shotgun (WGS) entry which is preliminary data.</text>
</comment>
<keyword evidence="2" id="KW-1185">Reference proteome</keyword>
<proteinExistence type="predicted"/>
<gene>
    <name evidence="1" type="ORF">CEXT_58771</name>
</gene>
<accession>A0AAV4V1S8</accession>
<organism evidence="1 2">
    <name type="scientific">Caerostris extrusa</name>
    <name type="common">Bark spider</name>
    <name type="synonym">Caerostris bankana</name>
    <dbReference type="NCBI Taxonomy" id="172846"/>
    <lineage>
        <taxon>Eukaryota</taxon>
        <taxon>Metazoa</taxon>
        <taxon>Ecdysozoa</taxon>
        <taxon>Arthropoda</taxon>
        <taxon>Chelicerata</taxon>
        <taxon>Arachnida</taxon>
        <taxon>Araneae</taxon>
        <taxon>Araneomorphae</taxon>
        <taxon>Entelegynae</taxon>
        <taxon>Araneoidea</taxon>
        <taxon>Araneidae</taxon>
        <taxon>Caerostris</taxon>
    </lineage>
</organism>
<name>A0AAV4V1S8_CAEEX</name>
<dbReference type="AlphaFoldDB" id="A0AAV4V1S8"/>
<reference evidence="1 2" key="1">
    <citation type="submission" date="2021-06" db="EMBL/GenBank/DDBJ databases">
        <title>Caerostris extrusa draft genome.</title>
        <authorList>
            <person name="Kono N."/>
            <person name="Arakawa K."/>
        </authorList>
    </citation>
    <scope>NUCLEOTIDE SEQUENCE [LARGE SCALE GENOMIC DNA]</scope>
</reference>
<dbReference type="Proteomes" id="UP001054945">
    <property type="component" value="Unassembled WGS sequence"/>
</dbReference>
<evidence type="ECO:0000313" key="2">
    <source>
        <dbReference type="Proteomes" id="UP001054945"/>
    </source>
</evidence>